<evidence type="ECO:0000313" key="1">
    <source>
        <dbReference type="EMBL" id="MPM08139.1"/>
    </source>
</evidence>
<sequence length="180" mass="21162">MEDKHIVWSDINLNYEDWRADLESEHPDMTENERIALMYETNSDYLSDERINLNIQLPRSIIAIADLGLWNGRFSGYKMIESGNIRDCLYSDCDYNEWYVDKLGDLRCTAVHHDGRNHYLYRVIKETATDGQVDRLQSLIYSGRATRQDITRVTERLGDAIGAVYCWSFPKQKQRTNIER</sequence>
<comment type="caution">
    <text evidence="1">The sequence shown here is derived from an EMBL/GenBank/DDBJ whole genome shotgun (WGS) entry which is preliminary data.</text>
</comment>
<protein>
    <submittedName>
        <fullName evidence="1">Uncharacterized protein</fullName>
    </submittedName>
</protein>
<dbReference type="AlphaFoldDB" id="A0A644WWH0"/>
<proteinExistence type="predicted"/>
<organism evidence="1">
    <name type="scientific">bioreactor metagenome</name>
    <dbReference type="NCBI Taxonomy" id="1076179"/>
    <lineage>
        <taxon>unclassified sequences</taxon>
        <taxon>metagenomes</taxon>
        <taxon>ecological metagenomes</taxon>
    </lineage>
</organism>
<reference evidence="1" key="1">
    <citation type="submission" date="2019-08" db="EMBL/GenBank/DDBJ databases">
        <authorList>
            <person name="Kucharzyk K."/>
            <person name="Murdoch R.W."/>
            <person name="Higgins S."/>
            <person name="Loffler F."/>
        </authorList>
    </citation>
    <scope>NUCLEOTIDE SEQUENCE</scope>
</reference>
<gene>
    <name evidence="1" type="ORF">SDC9_54451</name>
</gene>
<dbReference type="EMBL" id="VSSQ01001415">
    <property type="protein sequence ID" value="MPM08139.1"/>
    <property type="molecule type" value="Genomic_DNA"/>
</dbReference>
<name>A0A644WWH0_9ZZZZ</name>
<accession>A0A644WWH0</accession>